<evidence type="ECO:0000313" key="1">
    <source>
        <dbReference type="EMBL" id="GFC88804.1"/>
    </source>
</evidence>
<dbReference type="EMBL" id="BKCJ011117497">
    <property type="protein sequence ID" value="GFC88804.1"/>
    <property type="molecule type" value="Genomic_DNA"/>
</dbReference>
<accession>A0A699RYN2</accession>
<reference evidence="1" key="1">
    <citation type="journal article" date="2019" name="Sci. Rep.">
        <title>Draft genome of Tanacetum cinerariifolium, the natural source of mosquito coil.</title>
        <authorList>
            <person name="Yamashiro T."/>
            <person name="Shiraishi A."/>
            <person name="Satake H."/>
            <person name="Nakayama K."/>
        </authorList>
    </citation>
    <scope>NUCLEOTIDE SEQUENCE</scope>
</reference>
<gene>
    <name evidence="1" type="ORF">Tci_860774</name>
</gene>
<proteinExistence type="predicted"/>
<sequence>MLAGVVDSAGYFFAHHRAHRAANKAEVHRGHYQRLASAEAVGSAHGIFEARAALGSLHALRVSFGIHEVERVGRGQVGVKLLKHALIKEQLEVRHRVDAVVVAAVAAHVAEAAVLGHAHHRFALGALVPEAVGGFLFLLGGSNNALFLSLKPSHNNCEDAVGPAASARYVLAEGAGYRCRYGEKQPATGPVGF</sequence>
<protein>
    <submittedName>
        <fullName evidence="1">Uncharacterized protein</fullName>
    </submittedName>
</protein>
<comment type="caution">
    <text evidence="1">The sequence shown here is derived from an EMBL/GenBank/DDBJ whole genome shotgun (WGS) entry which is preliminary data.</text>
</comment>
<name>A0A699RYN2_TANCI</name>
<dbReference type="AlphaFoldDB" id="A0A699RYN2"/>
<organism evidence="1">
    <name type="scientific">Tanacetum cinerariifolium</name>
    <name type="common">Dalmatian daisy</name>
    <name type="synonym">Chrysanthemum cinerariifolium</name>
    <dbReference type="NCBI Taxonomy" id="118510"/>
    <lineage>
        <taxon>Eukaryota</taxon>
        <taxon>Viridiplantae</taxon>
        <taxon>Streptophyta</taxon>
        <taxon>Embryophyta</taxon>
        <taxon>Tracheophyta</taxon>
        <taxon>Spermatophyta</taxon>
        <taxon>Magnoliopsida</taxon>
        <taxon>eudicotyledons</taxon>
        <taxon>Gunneridae</taxon>
        <taxon>Pentapetalae</taxon>
        <taxon>asterids</taxon>
        <taxon>campanulids</taxon>
        <taxon>Asterales</taxon>
        <taxon>Asteraceae</taxon>
        <taxon>Asteroideae</taxon>
        <taxon>Anthemideae</taxon>
        <taxon>Anthemidinae</taxon>
        <taxon>Tanacetum</taxon>
    </lineage>
</organism>